<protein>
    <recommendedName>
        <fullName evidence="3">Methyltransferase</fullName>
        <ecNumber evidence="3">2.1.1.-</ecNumber>
    </recommendedName>
</protein>
<dbReference type="Pfam" id="PF01555">
    <property type="entry name" value="N6_N4_Mtase"/>
    <property type="match status" value="1"/>
</dbReference>
<evidence type="ECO:0000256" key="1">
    <source>
        <dbReference type="ARBA" id="ARBA00022603"/>
    </source>
</evidence>
<dbReference type="GO" id="GO:0032259">
    <property type="term" value="P:methylation"/>
    <property type="evidence" value="ECO:0007669"/>
    <property type="project" value="UniProtKB-KW"/>
</dbReference>
<evidence type="ECO:0000313" key="6">
    <source>
        <dbReference type="Proteomes" id="UP000266492"/>
    </source>
</evidence>
<dbReference type="GO" id="GO:0008170">
    <property type="term" value="F:N-methyltransferase activity"/>
    <property type="evidence" value="ECO:0007669"/>
    <property type="project" value="InterPro"/>
</dbReference>
<dbReference type="EMBL" id="QRVZ01000010">
    <property type="protein sequence ID" value="RGS82993.1"/>
    <property type="molecule type" value="Genomic_DNA"/>
</dbReference>
<organism evidence="5 6">
    <name type="scientific">Bacteroides ovatus</name>
    <dbReference type="NCBI Taxonomy" id="28116"/>
    <lineage>
        <taxon>Bacteria</taxon>
        <taxon>Pseudomonadati</taxon>
        <taxon>Bacteroidota</taxon>
        <taxon>Bacteroidia</taxon>
        <taxon>Bacteroidales</taxon>
        <taxon>Bacteroidaceae</taxon>
        <taxon>Bacteroides</taxon>
    </lineage>
</organism>
<dbReference type="InterPro" id="IPR029063">
    <property type="entry name" value="SAM-dependent_MTases_sf"/>
</dbReference>
<gene>
    <name evidence="5" type="ORF">DWX70_13745</name>
</gene>
<dbReference type="InterPro" id="IPR001091">
    <property type="entry name" value="RM_Methyltransferase"/>
</dbReference>
<keyword evidence="2 5" id="KW-0808">Transferase</keyword>
<proteinExistence type="inferred from homology"/>
<evidence type="ECO:0000259" key="4">
    <source>
        <dbReference type="Pfam" id="PF01555"/>
    </source>
</evidence>
<name>A0A395VZ44_BACOV</name>
<dbReference type="AlphaFoldDB" id="A0A395VZ44"/>
<keyword evidence="1 5" id="KW-0489">Methyltransferase</keyword>
<evidence type="ECO:0000313" key="5">
    <source>
        <dbReference type="EMBL" id="RGS82993.1"/>
    </source>
</evidence>
<dbReference type="EC" id="2.1.1.-" evidence="3"/>
<comment type="caution">
    <text evidence="5">The sequence shown here is derived from an EMBL/GenBank/DDBJ whole genome shotgun (WGS) entry which is preliminary data.</text>
</comment>
<dbReference type="Proteomes" id="UP000266492">
    <property type="component" value="Unassembled WGS sequence"/>
</dbReference>
<dbReference type="InterPro" id="IPR002941">
    <property type="entry name" value="DNA_methylase_N4/N6"/>
</dbReference>
<dbReference type="RefSeq" id="WP_118418835.1">
    <property type="nucleotide sequence ID" value="NZ_CAXSRA010000005.1"/>
</dbReference>
<dbReference type="SUPFAM" id="SSF53335">
    <property type="entry name" value="S-adenosyl-L-methionine-dependent methyltransferases"/>
    <property type="match status" value="1"/>
</dbReference>
<reference evidence="5 6" key="1">
    <citation type="submission" date="2018-08" db="EMBL/GenBank/DDBJ databases">
        <title>A genome reference for cultivated species of the human gut microbiota.</title>
        <authorList>
            <person name="Zou Y."/>
            <person name="Xue W."/>
            <person name="Luo G."/>
        </authorList>
    </citation>
    <scope>NUCLEOTIDE SEQUENCE [LARGE SCALE GENOMIC DNA]</scope>
    <source>
        <strain evidence="5 6">AF20-9LB</strain>
    </source>
</reference>
<dbReference type="PRINTS" id="PR00508">
    <property type="entry name" value="S21N4MTFRASE"/>
</dbReference>
<dbReference type="GO" id="GO:0003677">
    <property type="term" value="F:DNA binding"/>
    <property type="evidence" value="ECO:0007669"/>
    <property type="project" value="InterPro"/>
</dbReference>
<sequence>MQTMGSTSKDIKEKDKRLLEGVIQKKKKQQKGIKPFVNKVIQGDCLNILPSIPDKSIDMILCDLPYGTTQNKWDSVIDLQALWAEYERIIKDNGAIVLTAQGIFTAKLILSREKLFKYKITWIKSKPTNFLNAKKQPLRKHEDICIFYKKQPVYNPQMTKGEAYDKGIRKDQYTGSYGEFKPQHVKSDGERYPNDVVFFEEDHDDFVYVKTAESEGEVYHPTQKPVELGRYLIRTFSNPGDIILDNACGSGSFLLSAILENRSFIGIEKNEDVLLHRIQPTDYIKICMDRISETLKREEVTPSTRKLFKKPITKYHTLNYLETDATNQL</sequence>
<accession>A0A395VZ44</accession>
<feature type="domain" description="DNA methylase N-4/N-6" evidence="4">
    <location>
        <begin position="57"/>
        <end position="272"/>
    </location>
</feature>
<evidence type="ECO:0000256" key="2">
    <source>
        <dbReference type="ARBA" id="ARBA00022679"/>
    </source>
</evidence>
<dbReference type="Gene3D" id="3.40.50.150">
    <property type="entry name" value="Vaccinia Virus protein VP39"/>
    <property type="match status" value="1"/>
</dbReference>
<evidence type="ECO:0000256" key="3">
    <source>
        <dbReference type="RuleBase" id="RU362026"/>
    </source>
</evidence>
<comment type="similarity">
    <text evidence="3">Belongs to the N(4)/N(6)-methyltransferase family.</text>
</comment>